<keyword evidence="2" id="KW-1185">Reference proteome</keyword>
<gene>
    <name evidence="1" type="ORF">Cboi01_000597400</name>
</gene>
<organism evidence="1 2">
    <name type="scientific">Candida boidinii</name>
    <name type="common">Yeast</name>
    <dbReference type="NCBI Taxonomy" id="5477"/>
    <lineage>
        <taxon>Eukaryota</taxon>
        <taxon>Fungi</taxon>
        <taxon>Dikarya</taxon>
        <taxon>Ascomycota</taxon>
        <taxon>Saccharomycotina</taxon>
        <taxon>Pichiomycetes</taxon>
        <taxon>Pichiales</taxon>
        <taxon>Pichiaceae</taxon>
        <taxon>Ogataea</taxon>
        <taxon>Ogataea/Candida clade</taxon>
    </lineage>
</organism>
<dbReference type="Proteomes" id="UP001165101">
    <property type="component" value="Unassembled WGS sequence"/>
</dbReference>
<protein>
    <submittedName>
        <fullName evidence="1">Unnamed protein product</fullName>
    </submittedName>
</protein>
<evidence type="ECO:0000313" key="1">
    <source>
        <dbReference type="EMBL" id="GMF01883.1"/>
    </source>
</evidence>
<comment type="caution">
    <text evidence="1">The sequence shown here is derived from an EMBL/GenBank/DDBJ whole genome shotgun (WGS) entry which is preliminary data.</text>
</comment>
<accession>A0ACB5U5K3</accession>
<reference evidence="1" key="1">
    <citation type="submission" date="2023-04" db="EMBL/GenBank/DDBJ databases">
        <title>Candida boidinii NBRC 1967.</title>
        <authorList>
            <person name="Ichikawa N."/>
            <person name="Sato H."/>
            <person name="Tonouchi N."/>
        </authorList>
    </citation>
    <scope>NUCLEOTIDE SEQUENCE</scope>
    <source>
        <strain evidence="1">NBRC 1967</strain>
    </source>
</reference>
<name>A0ACB5U5K3_CANBO</name>
<sequence length="297" mass="31284">MLSTSPSVTTGVWGNGLSLNPNLEFTDLSSANATNTQNTGLLDTLSNSHLLQQQQQQQPQTNSLAPSVDMLLPQSLIDSADLVRYFNDSTNYSINPNQFFQDLNLLQETASLNSMPQTNNNNNNNTNTSGNIGGNASSLSQSHFIGASNQSIVDGQRSPILNNVSNFDVLSSTGMIPNNSNNTSLSNINQVSNVNGGANSGITLSNLDTTVSNNNSDSNSTTPRLSSSGLANSLSLSMNPVVSNIDKLTNFPDSNHSSRVVSLNQPIHHSPLTNQVNLQPAMTASSTGNATTNSGAT</sequence>
<dbReference type="EMBL" id="BSXV01005197">
    <property type="protein sequence ID" value="GMF01883.1"/>
    <property type="molecule type" value="Genomic_DNA"/>
</dbReference>
<proteinExistence type="predicted"/>
<evidence type="ECO:0000313" key="2">
    <source>
        <dbReference type="Proteomes" id="UP001165101"/>
    </source>
</evidence>